<evidence type="ECO:0000256" key="1">
    <source>
        <dbReference type="SAM" id="MobiDB-lite"/>
    </source>
</evidence>
<accession>A0A6I3KQ69</accession>
<evidence type="ECO:0000313" key="2">
    <source>
        <dbReference type="EMBL" id="MTE11557.1"/>
    </source>
</evidence>
<reference evidence="2 3" key="1">
    <citation type="submission" date="2019-11" db="EMBL/GenBank/DDBJ databases">
        <title>Nocardia sp. nov. CT2-14 isolated from soil.</title>
        <authorList>
            <person name="Kanchanasin P."/>
            <person name="Tanasupawat S."/>
            <person name="Yuki M."/>
            <person name="Kudo T."/>
        </authorList>
    </citation>
    <scope>NUCLEOTIDE SEQUENCE [LARGE SCALE GENOMIC DNA]</scope>
    <source>
        <strain evidence="2 3">CT2-14</strain>
    </source>
</reference>
<dbReference type="RefSeq" id="WP_154786055.1">
    <property type="nucleotide sequence ID" value="NZ_WMBB01000001.1"/>
</dbReference>
<sequence length="98" mass="11048">MSKPPLPPWMTPDKPDEQREIDEQTAARMGITVGRLHEIDRQVAADMREREALRSSERIIDGNPKFNKGFGPVTPKNTIAPAEIRTHDESSGRSQRLS</sequence>
<proteinExistence type="predicted"/>
<dbReference type="AlphaFoldDB" id="A0A6I3KQ69"/>
<protein>
    <submittedName>
        <fullName evidence="2">Uncharacterized protein</fullName>
    </submittedName>
</protein>
<comment type="caution">
    <text evidence="2">The sequence shown here is derived from an EMBL/GenBank/DDBJ whole genome shotgun (WGS) entry which is preliminary data.</text>
</comment>
<feature type="region of interest" description="Disordered" evidence="1">
    <location>
        <begin position="61"/>
        <end position="98"/>
    </location>
</feature>
<organism evidence="2 3">
    <name type="scientific">Nocardia aurantiaca</name>
    <dbReference type="NCBI Taxonomy" id="2675850"/>
    <lineage>
        <taxon>Bacteria</taxon>
        <taxon>Bacillati</taxon>
        <taxon>Actinomycetota</taxon>
        <taxon>Actinomycetes</taxon>
        <taxon>Mycobacteriales</taxon>
        <taxon>Nocardiaceae</taxon>
        <taxon>Nocardia</taxon>
    </lineage>
</organism>
<dbReference type="EMBL" id="WMBB01000001">
    <property type="protein sequence ID" value="MTE11557.1"/>
    <property type="molecule type" value="Genomic_DNA"/>
</dbReference>
<gene>
    <name evidence="2" type="ORF">GLP40_01975</name>
</gene>
<name>A0A6I3KQ69_9NOCA</name>
<evidence type="ECO:0000313" key="3">
    <source>
        <dbReference type="Proteomes" id="UP000432464"/>
    </source>
</evidence>
<keyword evidence="3" id="KW-1185">Reference proteome</keyword>
<dbReference type="Proteomes" id="UP000432464">
    <property type="component" value="Unassembled WGS sequence"/>
</dbReference>